<reference evidence="1" key="2">
    <citation type="submission" date="2015-03" db="UniProtKB">
        <authorList>
            <consortium name="EnsemblPlants"/>
        </authorList>
    </citation>
    <scope>IDENTIFICATION</scope>
</reference>
<dbReference type="HOGENOM" id="CLU_088751_0_0_1"/>
<dbReference type="Proteomes" id="UP000026960">
    <property type="component" value="Chromosome 11"/>
</dbReference>
<dbReference type="EnsemblPlants" id="OBART11G11150.1">
    <property type="protein sequence ID" value="OBART11G11150.1"/>
    <property type="gene ID" value="OBART11G11150"/>
</dbReference>
<reference evidence="1" key="1">
    <citation type="journal article" date="2009" name="Rice">
        <title>De Novo Next Generation Sequencing of Plant Genomes.</title>
        <authorList>
            <person name="Rounsley S."/>
            <person name="Marri P.R."/>
            <person name="Yu Y."/>
            <person name="He R."/>
            <person name="Sisneros N."/>
            <person name="Goicoechea J.L."/>
            <person name="Lee S.J."/>
            <person name="Angelova A."/>
            <person name="Kudrna D."/>
            <person name="Luo M."/>
            <person name="Affourtit J."/>
            <person name="Desany B."/>
            <person name="Knight J."/>
            <person name="Niazi F."/>
            <person name="Egholm M."/>
            <person name="Wing R.A."/>
        </authorList>
    </citation>
    <scope>NUCLEOTIDE SEQUENCE [LARGE SCALE GENOMIC DNA]</scope>
    <source>
        <strain evidence="1">cv. IRGC 105608</strain>
    </source>
</reference>
<accession>A0A0D3HL24</accession>
<organism evidence="1">
    <name type="scientific">Oryza barthii</name>
    <dbReference type="NCBI Taxonomy" id="65489"/>
    <lineage>
        <taxon>Eukaryota</taxon>
        <taxon>Viridiplantae</taxon>
        <taxon>Streptophyta</taxon>
        <taxon>Embryophyta</taxon>
        <taxon>Tracheophyta</taxon>
        <taxon>Spermatophyta</taxon>
        <taxon>Magnoliopsida</taxon>
        <taxon>Liliopsida</taxon>
        <taxon>Poales</taxon>
        <taxon>Poaceae</taxon>
        <taxon>BOP clade</taxon>
        <taxon>Oryzoideae</taxon>
        <taxon>Oryzeae</taxon>
        <taxon>Oryzinae</taxon>
        <taxon>Oryza</taxon>
    </lineage>
</organism>
<proteinExistence type="predicted"/>
<evidence type="ECO:0000313" key="2">
    <source>
        <dbReference type="Proteomes" id="UP000026960"/>
    </source>
</evidence>
<keyword evidence="2" id="KW-1185">Reference proteome</keyword>
<sequence length="165" mass="16791">MVGGSTGGGAGGGGGVGDGGLEQEAAAAMAAVVQGERGGGGGSAYGGWERRRAVWLAAAEQSGDVGRRRWRRSGDGLEWEREGKVREVGIAVVLPPVLSLLVEGRRRYGGGKLEVSSGDSSVDRPHVRACERVACAAGTSWPRACASMVRDQRVTTLGDTGPGSA</sequence>
<dbReference type="AlphaFoldDB" id="A0A0D3HL24"/>
<dbReference type="Gramene" id="OBART11G11150.1">
    <property type="protein sequence ID" value="OBART11G11150.1"/>
    <property type="gene ID" value="OBART11G11150"/>
</dbReference>
<protein>
    <recommendedName>
        <fullName evidence="3">DUF834 domain-containing protein</fullName>
    </recommendedName>
</protein>
<name>A0A0D3HL24_9ORYZ</name>
<evidence type="ECO:0000313" key="1">
    <source>
        <dbReference type="EnsemblPlants" id="OBART11G11150.1"/>
    </source>
</evidence>
<evidence type="ECO:0008006" key="3">
    <source>
        <dbReference type="Google" id="ProtNLM"/>
    </source>
</evidence>
<dbReference type="PaxDb" id="65489-OBART11G11150.1"/>